<dbReference type="Proteomes" id="UP000238642">
    <property type="component" value="Unassembled WGS sequence"/>
</dbReference>
<evidence type="ECO:0008006" key="4">
    <source>
        <dbReference type="Google" id="ProtNLM"/>
    </source>
</evidence>
<keyword evidence="1" id="KW-1133">Transmembrane helix</keyword>
<organism evidence="2 3">
    <name type="scientific">Sphingobacterium gobiense</name>
    <dbReference type="NCBI Taxonomy" id="1382456"/>
    <lineage>
        <taxon>Bacteria</taxon>
        <taxon>Pseudomonadati</taxon>
        <taxon>Bacteroidota</taxon>
        <taxon>Sphingobacteriia</taxon>
        <taxon>Sphingobacteriales</taxon>
        <taxon>Sphingobacteriaceae</taxon>
        <taxon>Sphingobacterium</taxon>
    </lineage>
</organism>
<keyword evidence="3" id="KW-1185">Reference proteome</keyword>
<dbReference type="EMBL" id="PVBS01000004">
    <property type="protein sequence ID" value="PRD51913.1"/>
    <property type="molecule type" value="Genomic_DNA"/>
</dbReference>
<feature type="transmembrane region" description="Helical" evidence="1">
    <location>
        <begin position="126"/>
        <end position="143"/>
    </location>
</feature>
<feature type="transmembrane region" description="Helical" evidence="1">
    <location>
        <begin position="14"/>
        <end position="30"/>
    </location>
</feature>
<comment type="caution">
    <text evidence="2">The sequence shown here is derived from an EMBL/GenBank/DDBJ whole genome shotgun (WGS) entry which is preliminary data.</text>
</comment>
<accession>A0A2S9JG39</accession>
<feature type="transmembrane region" description="Helical" evidence="1">
    <location>
        <begin position="366"/>
        <end position="395"/>
    </location>
</feature>
<evidence type="ECO:0000256" key="1">
    <source>
        <dbReference type="SAM" id="Phobius"/>
    </source>
</evidence>
<dbReference type="AlphaFoldDB" id="A0A2S9JG39"/>
<gene>
    <name evidence="2" type="ORF">C5749_16570</name>
</gene>
<keyword evidence="1" id="KW-0472">Membrane</keyword>
<evidence type="ECO:0000313" key="2">
    <source>
        <dbReference type="EMBL" id="PRD51913.1"/>
    </source>
</evidence>
<protein>
    <recommendedName>
        <fullName evidence="4">O-antigen ligase domain-containing protein</fullName>
    </recommendedName>
</protein>
<reference evidence="2 3" key="1">
    <citation type="submission" date="2018-02" db="EMBL/GenBank/DDBJ databases">
        <title>The draft genome of Sphingobacterium gobiense H7.</title>
        <authorList>
            <person name="Li L."/>
            <person name="Liu L."/>
            <person name="Zhang X."/>
            <person name="Wang T."/>
            <person name="Liang L."/>
        </authorList>
    </citation>
    <scope>NUCLEOTIDE SEQUENCE [LARGE SCALE GENOMIC DNA]</scope>
    <source>
        <strain evidence="2 3">ACCC 05757</strain>
    </source>
</reference>
<name>A0A2S9JG39_9SPHI</name>
<proteinExistence type="predicted"/>
<feature type="transmembrane region" description="Helical" evidence="1">
    <location>
        <begin position="333"/>
        <end position="354"/>
    </location>
</feature>
<feature type="transmembrane region" description="Helical" evidence="1">
    <location>
        <begin position="232"/>
        <end position="251"/>
    </location>
</feature>
<feature type="transmembrane region" description="Helical" evidence="1">
    <location>
        <begin position="96"/>
        <end position="114"/>
    </location>
</feature>
<evidence type="ECO:0000313" key="3">
    <source>
        <dbReference type="Proteomes" id="UP000238642"/>
    </source>
</evidence>
<feature type="transmembrane region" description="Helical" evidence="1">
    <location>
        <begin position="72"/>
        <end position="90"/>
    </location>
</feature>
<feature type="transmembrane region" description="Helical" evidence="1">
    <location>
        <begin position="163"/>
        <end position="183"/>
    </location>
</feature>
<sequence length="425" mass="49985">MNIQFKSINISNRIDYYLFLLFPLFSFYFYRYVGIGGGLQKGAYFAFFLLTTLWVGKFILRSFLSYRYARLVRMMLFLMCLSIFVSYLYWGQDIVLGFRVTASYMAIIYFFVLLKYRPTLRDLKKLIYIYTFVYILCWTYGMIKAPEIVFGLEKEDGLKDDRGLFRLSIPGRGFLTLCLFMCLNEYTLTKKKLWVLFTIALFLITVMHVIRQVILLSAFISICYLIRKVRYFWLYFIILVVSAIFIGSIDIKDDGILGSMLALTERQLDEQRSGEENVRITEYRYFFSEYSNSIITAIFGNGVPHSESGFGRRELRINSDFEFFANDVGYAEIFIRFGTLGLLIYASIFISAFTQTASEKTNFAKLFIIYIAIANFTASWVFHDVICLGICLYILERDSLSQKRFFRRTEELKNLVISNRFFTRK</sequence>
<feature type="transmembrane region" description="Helical" evidence="1">
    <location>
        <begin position="195"/>
        <end position="220"/>
    </location>
</feature>
<keyword evidence="1" id="KW-0812">Transmembrane</keyword>
<feature type="transmembrane region" description="Helical" evidence="1">
    <location>
        <begin position="42"/>
        <end position="60"/>
    </location>
</feature>